<dbReference type="Proteomes" id="UP000326367">
    <property type="component" value="Unassembled WGS sequence"/>
</dbReference>
<keyword evidence="1" id="KW-0732">Signal</keyword>
<keyword evidence="3" id="KW-1185">Reference proteome</keyword>
<comment type="caution">
    <text evidence="2">The sequence shown here is derived from an EMBL/GenBank/DDBJ whole genome shotgun (WGS) entry which is preliminary data.</text>
</comment>
<organism evidence="2 3">
    <name type="scientific">Stenotrophomonas cyclobalanopsidis</name>
    <dbReference type="NCBI Taxonomy" id="2771362"/>
    <lineage>
        <taxon>Bacteria</taxon>
        <taxon>Pseudomonadati</taxon>
        <taxon>Pseudomonadota</taxon>
        <taxon>Gammaproteobacteria</taxon>
        <taxon>Lysobacterales</taxon>
        <taxon>Lysobacteraceae</taxon>
        <taxon>Stenotrophomonas</taxon>
    </lineage>
</organism>
<sequence>MNIRPLLLALALASPVVTPLHAREVRTPPAPGCLDARDVQQVEQDTPGAIAVADGQGRAFQLDFAAACPGVNEADVLRLEAPQGWACGQPGERVVVDGRSCAVRAVTPIDGRSFAAIARESSRQYASTLPGVTVSAKGRGGRSGDTPHSFQTSSAVCFATRNIRGWSESPEGVVVETNPRRNGGHRYYHVELASSCSILAGATDVDFQSGLQNGLICGNPRDRIVLMPSGIEGDGRTYTPSFARPGCDILAVYPKDDSRAP</sequence>
<gene>
    <name evidence="2" type="ORF">FJU31_08745</name>
</gene>
<evidence type="ECO:0000313" key="3">
    <source>
        <dbReference type="Proteomes" id="UP000326367"/>
    </source>
</evidence>
<dbReference type="EMBL" id="VYKI01000008">
    <property type="protein sequence ID" value="KAA8999592.1"/>
    <property type="molecule type" value="Genomic_DNA"/>
</dbReference>
<evidence type="ECO:0000313" key="2">
    <source>
        <dbReference type="EMBL" id="KAA8999592.1"/>
    </source>
</evidence>
<reference evidence="2 3" key="1">
    <citation type="journal article" date="2020" name="Antonie Van Leeuwenhoek">
        <title>Stenotrophomonas cyclobalanopsidis sp. nov., isolated from the leaf spot disease of Cyclobalanopsis patelliformis.</title>
        <authorList>
            <person name="Bian D.R."/>
            <person name="Xue H."/>
            <person name="Piao C.G."/>
            <person name="Li Y."/>
        </authorList>
    </citation>
    <scope>NUCLEOTIDE SEQUENCE [LARGE SCALE GENOMIC DNA]</scope>
    <source>
        <strain evidence="2 3">TPQG1-4</strain>
    </source>
</reference>
<accession>A0ABQ6T1N2</accession>
<feature type="chain" id="PRO_5047165587" evidence="1">
    <location>
        <begin position="23"/>
        <end position="261"/>
    </location>
</feature>
<protein>
    <submittedName>
        <fullName evidence="2">Uncharacterized protein</fullName>
    </submittedName>
</protein>
<dbReference type="RefSeq" id="WP_150454396.1">
    <property type="nucleotide sequence ID" value="NZ_VYKI01000008.1"/>
</dbReference>
<proteinExistence type="predicted"/>
<name>A0ABQ6T1N2_9GAMM</name>
<evidence type="ECO:0000256" key="1">
    <source>
        <dbReference type="SAM" id="SignalP"/>
    </source>
</evidence>
<feature type="signal peptide" evidence="1">
    <location>
        <begin position="1"/>
        <end position="22"/>
    </location>
</feature>